<dbReference type="InterPro" id="IPR045706">
    <property type="entry name" value="DUF6062"/>
</dbReference>
<comment type="caution">
    <text evidence="1">The sequence shown here is derived from an EMBL/GenBank/DDBJ whole genome shotgun (WGS) entry which is preliminary data.</text>
</comment>
<evidence type="ECO:0000313" key="2">
    <source>
        <dbReference type="Proteomes" id="UP000823842"/>
    </source>
</evidence>
<evidence type="ECO:0008006" key="3">
    <source>
        <dbReference type="Google" id="ProtNLM"/>
    </source>
</evidence>
<proteinExistence type="predicted"/>
<dbReference type="Pfam" id="PF19538">
    <property type="entry name" value="DUF6062"/>
    <property type="match status" value="1"/>
</dbReference>
<reference evidence="1" key="2">
    <citation type="submission" date="2021-04" db="EMBL/GenBank/DDBJ databases">
        <authorList>
            <person name="Gilroy R."/>
        </authorList>
    </citation>
    <scope>NUCLEOTIDE SEQUENCE</scope>
    <source>
        <strain evidence="1">ChiSjej1B19-5720</strain>
    </source>
</reference>
<dbReference type="EMBL" id="DWYZ01000074">
    <property type="protein sequence ID" value="HJB27861.1"/>
    <property type="molecule type" value="Genomic_DNA"/>
</dbReference>
<organism evidence="1 2">
    <name type="scientific">Candidatus Blautia faecavium</name>
    <dbReference type="NCBI Taxonomy" id="2838487"/>
    <lineage>
        <taxon>Bacteria</taxon>
        <taxon>Bacillati</taxon>
        <taxon>Bacillota</taxon>
        <taxon>Clostridia</taxon>
        <taxon>Lachnospirales</taxon>
        <taxon>Lachnospiraceae</taxon>
        <taxon>Blautia</taxon>
    </lineage>
</organism>
<dbReference type="AlphaFoldDB" id="A0A9D2LQR9"/>
<accession>A0A9D2LQR9</accession>
<gene>
    <name evidence="1" type="ORF">IAA06_03595</name>
</gene>
<dbReference type="Proteomes" id="UP000823842">
    <property type="component" value="Unassembled WGS sequence"/>
</dbReference>
<reference evidence="1" key="1">
    <citation type="journal article" date="2021" name="PeerJ">
        <title>Extensive microbial diversity within the chicken gut microbiome revealed by metagenomics and culture.</title>
        <authorList>
            <person name="Gilroy R."/>
            <person name="Ravi A."/>
            <person name="Getino M."/>
            <person name="Pursley I."/>
            <person name="Horton D.L."/>
            <person name="Alikhan N.F."/>
            <person name="Baker D."/>
            <person name="Gharbi K."/>
            <person name="Hall N."/>
            <person name="Watson M."/>
            <person name="Adriaenssens E.M."/>
            <person name="Foster-Nyarko E."/>
            <person name="Jarju S."/>
            <person name="Secka A."/>
            <person name="Antonio M."/>
            <person name="Oren A."/>
            <person name="Chaudhuri R.R."/>
            <person name="La Ragione R."/>
            <person name="Hildebrand F."/>
            <person name="Pallen M.J."/>
        </authorList>
    </citation>
    <scope>NUCLEOTIDE SEQUENCE</scope>
    <source>
        <strain evidence="1">ChiSjej1B19-5720</strain>
    </source>
</reference>
<name>A0A9D2LQR9_9FIRM</name>
<protein>
    <recommendedName>
        <fullName evidence="3">ABC transporter substrate-binding protein</fullName>
    </recommendedName>
</protein>
<sequence>MKEKLYNIPLNDAFKANDECPFCFIERKLEEQTMDFVLGPGASYMEDDVRAETDKMGFCRTHFKKMYEYGNRLGAGLILKTHFQKLCKDLDEQAASFSPSKTSLLRPFKKMKAASAAEENPLAAWAKETVSSCYICDHYKDAYARYIETFFDMFRKNAEFKDLFKNSKGFCLPHFADLAQAGDRLLSDKDKKEFFQILLPLMQENMHRIYEDLDWFCDKFDYKNKDADWKTSKDALQRGMQKAGSGYPADPPYVMDR</sequence>
<evidence type="ECO:0000313" key="1">
    <source>
        <dbReference type="EMBL" id="HJB27861.1"/>
    </source>
</evidence>